<dbReference type="InterPro" id="IPR038797">
    <property type="entry name" value="Fltp"/>
</dbReference>
<evidence type="ECO:0000313" key="1">
    <source>
        <dbReference type="EMBL" id="KAK9836906.1"/>
    </source>
</evidence>
<proteinExistence type="predicted"/>
<name>A0AAW1RUU0_9CHLO</name>
<evidence type="ECO:0000313" key="2">
    <source>
        <dbReference type="Proteomes" id="UP001438707"/>
    </source>
</evidence>
<comment type="caution">
    <text evidence="1">The sequence shown here is derived from an EMBL/GenBank/DDBJ whole genome shotgun (WGS) entry which is preliminary data.</text>
</comment>
<dbReference type="Proteomes" id="UP001438707">
    <property type="component" value="Unassembled WGS sequence"/>
</dbReference>
<organism evidence="1 2">
    <name type="scientific">Apatococcus lobatus</name>
    <dbReference type="NCBI Taxonomy" id="904363"/>
    <lineage>
        <taxon>Eukaryota</taxon>
        <taxon>Viridiplantae</taxon>
        <taxon>Chlorophyta</taxon>
        <taxon>core chlorophytes</taxon>
        <taxon>Trebouxiophyceae</taxon>
        <taxon>Chlorellales</taxon>
        <taxon>Chlorellaceae</taxon>
        <taxon>Apatococcus</taxon>
    </lineage>
</organism>
<keyword evidence="2" id="KW-1185">Reference proteome</keyword>
<reference evidence="1 2" key="1">
    <citation type="journal article" date="2024" name="Nat. Commun.">
        <title>Phylogenomics reveals the evolutionary origins of lichenization in chlorophyte algae.</title>
        <authorList>
            <person name="Puginier C."/>
            <person name="Libourel C."/>
            <person name="Otte J."/>
            <person name="Skaloud P."/>
            <person name="Haon M."/>
            <person name="Grisel S."/>
            <person name="Petersen M."/>
            <person name="Berrin J.G."/>
            <person name="Delaux P.M."/>
            <person name="Dal Grande F."/>
            <person name="Keller J."/>
        </authorList>
    </citation>
    <scope>NUCLEOTIDE SEQUENCE [LARGE SCALE GENOMIC DNA]</scope>
    <source>
        <strain evidence="1 2">SAG 2145</strain>
    </source>
</reference>
<evidence type="ECO:0008006" key="3">
    <source>
        <dbReference type="Google" id="ProtNLM"/>
    </source>
</evidence>
<dbReference type="Pfam" id="PF22611">
    <property type="entry name" value="CFAP126"/>
    <property type="match status" value="1"/>
</dbReference>
<sequence length="128" mass="14147">MSRSYAAEQFDADFIPHRLNNWEVPASKKATSAVTNFDTLKPRTGRTGFVAGNNGRLLPGIKKRAAAFNIDLKCWEQAPARWPKANPCINKGPNATMGYRGIPTSYLFSSTVTLPAVEVEGCKERLFQ</sequence>
<protein>
    <recommendedName>
        <fullName evidence="3">Cilia- and flagella-associated protein 126</fullName>
    </recommendedName>
</protein>
<dbReference type="AlphaFoldDB" id="A0AAW1RUU0"/>
<dbReference type="EMBL" id="JALJOS010000007">
    <property type="protein sequence ID" value="KAK9836906.1"/>
    <property type="molecule type" value="Genomic_DNA"/>
</dbReference>
<accession>A0AAW1RUU0</accession>
<gene>
    <name evidence="1" type="ORF">WJX74_010896</name>
</gene>